<dbReference type="AlphaFoldDB" id="A0A9P1N1A4"/>
<dbReference type="EMBL" id="CANHGI010000003">
    <property type="protein sequence ID" value="CAI5444086.1"/>
    <property type="molecule type" value="Genomic_DNA"/>
</dbReference>
<evidence type="ECO:0000313" key="3">
    <source>
        <dbReference type="Proteomes" id="UP001152747"/>
    </source>
</evidence>
<sequence length="206" mass="23520">MSRFYSPHNIDPDQPITLYCLPVKVVIGFVQAFFTIFWGIAAFYATGGVVVPLAIMAMINAVFFLSFATDILPMMIVHFVIQSIFIVFPIGFVICSLIYTLGYAAAYGWFASINKELSNEISTSFKGYSPLWTLFVSIFNLAVYIYYMNLVYVQMRHVELKRYLLRAEPDFETTQGLFQRDETAYDGNERGVNGNHIPFNSIYPKL</sequence>
<organism evidence="2 3">
    <name type="scientific">Caenorhabditis angaria</name>
    <dbReference type="NCBI Taxonomy" id="860376"/>
    <lineage>
        <taxon>Eukaryota</taxon>
        <taxon>Metazoa</taxon>
        <taxon>Ecdysozoa</taxon>
        <taxon>Nematoda</taxon>
        <taxon>Chromadorea</taxon>
        <taxon>Rhabditida</taxon>
        <taxon>Rhabditina</taxon>
        <taxon>Rhabditomorpha</taxon>
        <taxon>Rhabditoidea</taxon>
        <taxon>Rhabditidae</taxon>
        <taxon>Peloderinae</taxon>
        <taxon>Caenorhabditis</taxon>
    </lineage>
</organism>
<feature type="transmembrane region" description="Helical" evidence="1">
    <location>
        <begin position="21"/>
        <end position="44"/>
    </location>
</feature>
<keyword evidence="3" id="KW-1185">Reference proteome</keyword>
<dbReference type="InterPro" id="IPR035321">
    <property type="entry name" value="DUF5373"/>
</dbReference>
<feature type="transmembrane region" description="Helical" evidence="1">
    <location>
        <begin position="84"/>
        <end position="110"/>
    </location>
</feature>
<proteinExistence type="predicted"/>
<reference evidence="2" key="1">
    <citation type="submission" date="2022-11" db="EMBL/GenBank/DDBJ databases">
        <authorList>
            <person name="Kikuchi T."/>
        </authorList>
    </citation>
    <scope>NUCLEOTIDE SEQUENCE</scope>
    <source>
        <strain evidence="2">PS1010</strain>
    </source>
</reference>
<feature type="transmembrane region" description="Helical" evidence="1">
    <location>
        <begin position="50"/>
        <end position="72"/>
    </location>
</feature>
<feature type="transmembrane region" description="Helical" evidence="1">
    <location>
        <begin position="130"/>
        <end position="153"/>
    </location>
</feature>
<dbReference type="Pfam" id="PF17343">
    <property type="entry name" value="DUF5373"/>
    <property type="match status" value="1"/>
</dbReference>
<keyword evidence="1" id="KW-0472">Membrane</keyword>
<comment type="caution">
    <text evidence="2">The sequence shown here is derived from an EMBL/GenBank/DDBJ whole genome shotgun (WGS) entry which is preliminary data.</text>
</comment>
<evidence type="ECO:0000256" key="1">
    <source>
        <dbReference type="SAM" id="Phobius"/>
    </source>
</evidence>
<name>A0A9P1N1A4_9PELO</name>
<evidence type="ECO:0000313" key="2">
    <source>
        <dbReference type="EMBL" id="CAI5444086.1"/>
    </source>
</evidence>
<gene>
    <name evidence="2" type="ORF">CAMP_LOCUS6723</name>
</gene>
<keyword evidence="1" id="KW-0812">Transmembrane</keyword>
<keyword evidence="1" id="KW-1133">Transmembrane helix</keyword>
<dbReference type="Proteomes" id="UP001152747">
    <property type="component" value="Unassembled WGS sequence"/>
</dbReference>
<protein>
    <submittedName>
        <fullName evidence="2">Uncharacterized protein</fullName>
    </submittedName>
</protein>
<accession>A0A9P1N1A4</accession>